<name>A0A822ZD81_NELNU</name>
<organism evidence="1 2">
    <name type="scientific">Nelumbo nucifera</name>
    <name type="common">Sacred lotus</name>
    <dbReference type="NCBI Taxonomy" id="4432"/>
    <lineage>
        <taxon>Eukaryota</taxon>
        <taxon>Viridiplantae</taxon>
        <taxon>Streptophyta</taxon>
        <taxon>Embryophyta</taxon>
        <taxon>Tracheophyta</taxon>
        <taxon>Spermatophyta</taxon>
        <taxon>Magnoliopsida</taxon>
        <taxon>Proteales</taxon>
        <taxon>Nelumbonaceae</taxon>
        <taxon>Nelumbo</taxon>
    </lineage>
</organism>
<evidence type="ECO:0000313" key="2">
    <source>
        <dbReference type="Proteomes" id="UP000607653"/>
    </source>
</evidence>
<proteinExistence type="predicted"/>
<sequence length="60" mass="6387">MLVDAPLLLCLLPERDTPLSLSRSLSLACNTSPGSLSLLENLSLSVLLEVSVPKMLPVPE</sequence>
<dbReference type="Proteomes" id="UP000607653">
    <property type="component" value="Unassembled WGS sequence"/>
</dbReference>
<reference evidence="1 2" key="1">
    <citation type="journal article" date="2020" name="Mol. Biol. Evol.">
        <title>Distinct Expression and Methylation Patterns for Genes with Different Fates following a Single Whole-Genome Duplication in Flowering Plants.</title>
        <authorList>
            <person name="Shi T."/>
            <person name="Rahmani R.S."/>
            <person name="Gugger P.F."/>
            <person name="Wang M."/>
            <person name="Li H."/>
            <person name="Zhang Y."/>
            <person name="Li Z."/>
            <person name="Wang Q."/>
            <person name="Van de Peer Y."/>
            <person name="Marchal K."/>
            <person name="Chen J."/>
        </authorList>
    </citation>
    <scope>NUCLEOTIDE SEQUENCE [LARGE SCALE GENOMIC DNA]</scope>
    <source>
        <tissue evidence="1">Leaf</tissue>
    </source>
</reference>
<dbReference type="AlphaFoldDB" id="A0A822ZD81"/>
<keyword evidence="2" id="KW-1185">Reference proteome</keyword>
<comment type="caution">
    <text evidence="1">The sequence shown here is derived from an EMBL/GenBank/DDBJ whole genome shotgun (WGS) entry which is preliminary data.</text>
</comment>
<accession>A0A822ZD81</accession>
<gene>
    <name evidence="1" type="ORF">HUJ06_015762</name>
</gene>
<evidence type="ECO:0000313" key="1">
    <source>
        <dbReference type="EMBL" id="DAD41439.1"/>
    </source>
</evidence>
<dbReference type="EMBL" id="DUZY01000005">
    <property type="protein sequence ID" value="DAD41439.1"/>
    <property type="molecule type" value="Genomic_DNA"/>
</dbReference>
<protein>
    <submittedName>
        <fullName evidence="1">Uncharacterized protein</fullName>
    </submittedName>
</protein>